<name>G4Z8X5_PHYSP</name>
<dbReference type="AlphaFoldDB" id="G4Z8X5"/>
<dbReference type="RefSeq" id="XP_009522463.1">
    <property type="nucleotide sequence ID" value="XM_009524168.1"/>
</dbReference>
<evidence type="ECO:0000313" key="3">
    <source>
        <dbReference type="Proteomes" id="UP000002640"/>
    </source>
</evidence>
<evidence type="ECO:0000256" key="1">
    <source>
        <dbReference type="SAM" id="MobiDB-lite"/>
    </source>
</evidence>
<accession>G4Z8X5</accession>
<dbReference type="EMBL" id="JH159153">
    <property type="protein sequence ID" value="EGZ19746.1"/>
    <property type="molecule type" value="Genomic_DNA"/>
</dbReference>
<dbReference type="GeneID" id="20638544"/>
<feature type="region of interest" description="Disordered" evidence="1">
    <location>
        <begin position="1"/>
        <end position="23"/>
    </location>
</feature>
<organism evidence="2 3">
    <name type="scientific">Phytophthora sojae (strain P6497)</name>
    <name type="common">Soybean stem and root rot agent</name>
    <name type="synonym">Phytophthora megasperma f. sp. glycines</name>
    <dbReference type="NCBI Taxonomy" id="1094619"/>
    <lineage>
        <taxon>Eukaryota</taxon>
        <taxon>Sar</taxon>
        <taxon>Stramenopiles</taxon>
        <taxon>Oomycota</taxon>
        <taxon>Peronosporomycetes</taxon>
        <taxon>Peronosporales</taxon>
        <taxon>Peronosporaceae</taxon>
        <taxon>Phytophthora</taxon>
    </lineage>
</organism>
<keyword evidence="3" id="KW-1185">Reference proteome</keyword>
<evidence type="ECO:0000313" key="2">
    <source>
        <dbReference type="EMBL" id="EGZ19746.1"/>
    </source>
</evidence>
<reference evidence="2 3" key="1">
    <citation type="journal article" date="2006" name="Science">
        <title>Phytophthora genome sequences uncover evolutionary origins and mechanisms of pathogenesis.</title>
        <authorList>
            <person name="Tyler B.M."/>
            <person name="Tripathy S."/>
            <person name="Zhang X."/>
            <person name="Dehal P."/>
            <person name="Jiang R.H."/>
            <person name="Aerts A."/>
            <person name="Arredondo F.D."/>
            <person name="Baxter L."/>
            <person name="Bensasson D."/>
            <person name="Beynon J.L."/>
            <person name="Chapman J."/>
            <person name="Damasceno C.M."/>
            <person name="Dorrance A.E."/>
            <person name="Dou D."/>
            <person name="Dickerman A.W."/>
            <person name="Dubchak I.L."/>
            <person name="Garbelotto M."/>
            <person name="Gijzen M."/>
            <person name="Gordon S.G."/>
            <person name="Govers F."/>
            <person name="Grunwald N.J."/>
            <person name="Huang W."/>
            <person name="Ivors K.L."/>
            <person name="Jones R.W."/>
            <person name="Kamoun S."/>
            <person name="Krampis K."/>
            <person name="Lamour K.H."/>
            <person name="Lee M.K."/>
            <person name="McDonald W.H."/>
            <person name="Medina M."/>
            <person name="Meijer H.J."/>
            <person name="Nordberg E.K."/>
            <person name="Maclean D.J."/>
            <person name="Ospina-Giraldo M.D."/>
            <person name="Morris P.F."/>
            <person name="Phuntumart V."/>
            <person name="Putnam N.H."/>
            <person name="Rash S."/>
            <person name="Rose J.K."/>
            <person name="Sakihama Y."/>
            <person name="Salamov A.A."/>
            <person name="Savidor A."/>
            <person name="Scheuring C.F."/>
            <person name="Smith B.M."/>
            <person name="Sobral B.W."/>
            <person name="Terry A."/>
            <person name="Torto-Alalibo T.A."/>
            <person name="Win J."/>
            <person name="Xu Z."/>
            <person name="Zhang H."/>
            <person name="Grigoriev I.V."/>
            <person name="Rokhsar D.S."/>
            <person name="Boore J.L."/>
        </authorList>
    </citation>
    <scope>NUCLEOTIDE SEQUENCE [LARGE SCALE GENOMIC DNA]</scope>
    <source>
        <strain evidence="2 3">P6497</strain>
    </source>
</reference>
<dbReference type="KEGG" id="psoj:PHYSODRAFT_254824"/>
<dbReference type="OMA" id="VCFNPLS"/>
<sequence>MQMSAATTTDFSPAPHPARTPWGPGVGVGGALSATFALSFTESCLEVERRPIPLRFALRFAAANVLPSAVWSSVPARHVAAASGVPLSTLISEAEVSGPRSVAVGKRLVLIKSVRALRMAVGSYGLAWSLWRVHAHSADGSNNTTTHVGESVVRLAPVNSTLSRTSRRTHGEQHFVTVPVTKESWKRQAVNGALESVDWEKVGIEAQVGDEDAERLKVKVIEVELSDAEATMALAGKLKAKAAKDDGSSLCSVAVLPPCGPSLPASITDSFDVCFNPLSAVLTFIATVCRARGVSRVILVADEQEGSEAGDEVCSLHVSTSQLAAGLLYRHGISASVLKPQQADPVGEQVEGQEAADYQEDTRRLAEQGRKAEV</sequence>
<protein>
    <submittedName>
        <fullName evidence="2">Uncharacterized protein</fullName>
    </submittedName>
</protein>
<dbReference type="Proteomes" id="UP000002640">
    <property type="component" value="Unassembled WGS sequence"/>
</dbReference>
<proteinExistence type="predicted"/>
<feature type="region of interest" description="Disordered" evidence="1">
    <location>
        <begin position="340"/>
        <end position="374"/>
    </location>
</feature>
<feature type="compositionally biased region" description="Basic and acidic residues" evidence="1">
    <location>
        <begin position="360"/>
        <end position="374"/>
    </location>
</feature>
<feature type="compositionally biased region" description="Polar residues" evidence="1">
    <location>
        <begin position="1"/>
        <end position="11"/>
    </location>
</feature>
<gene>
    <name evidence="2" type="ORF">PHYSODRAFT_254824</name>
</gene>
<dbReference type="InParanoid" id="G4Z8X5"/>